<dbReference type="CDD" id="cd00096">
    <property type="entry name" value="Ig"/>
    <property type="match status" value="1"/>
</dbReference>
<dbReference type="Gene3D" id="3.80.10.10">
    <property type="entry name" value="Ribonuclease Inhibitor"/>
    <property type="match status" value="2"/>
</dbReference>
<protein>
    <submittedName>
        <fullName evidence="10">CSON010595 protein</fullName>
    </submittedName>
</protein>
<evidence type="ECO:0000256" key="4">
    <source>
        <dbReference type="ARBA" id="ARBA00023157"/>
    </source>
</evidence>
<dbReference type="InterPro" id="IPR003599">
    <property type="entry name" value="Ig_sub"/>
</dbReference>
<keyword evidence="7" id="KW-1133">Transmembrane helix</keyword>
<dbReference type="SMART" id="SM00082">
    <property type="entry name" value="LRRCT"/>
    <property type="match status" value="1"/>
</dbReference>
<feature type="chain" id="PRO_5016305963" evidence="8">
    <location>
        <begin position="24"/>
        <end position="801"/>
    </location>
</feature>
<dbReference type="OMA" id="THNGFMT"/>
<dbReference type="InterPro" id="IPR003598">
    <property type="entry name" value="Ig_sub2"/>
</dbReference>
<organism evidence="10">
    <name type="scientific">Culicoides sonorensis</name>
    <name type="common">Biting midge</name>
    <dbReference type="NCBI Taxonomy" id="179676"/>
    <lineage>
        <taxon>Eukaryota</taxon>
        <taxon>Metazoa</taxon>
        <taxon>Ecdysozoa</taxon>
        <taxon>Arthropoda</taxon>
        <taxon>Hexapoda</taxon>
        <taxon>Insecta</taxon>
        <taxon>Pterygota</taxon>
        <taxon>Neoptera</taxon>
        <taxon>Endopterygota</taxon>
        <taxon>Diptera</taxon>
        <taxon>Nematocera</taxon>
        <taxon>Chironomoidea</taxon>
        <taxon>Ceratopogonidae</taxon>
        <taxon>Ceratopogoninae</taxon>
        <taxon>Culicoides</taxon>
        <taxon>Monoculicoides</taxon>
    </lineage>
</organism>
<feature type="region of interest" description="Disordered" evidence="6">
    <location>
        <begin position="462"/>
        <end position="486"/>
    </location>
</feature>
<keyword evidence="7" id="KW-0812">Transmembrane</keyword>
<dbReference type="SUPFAM" id="SSF52058">
    <property type="entry name" value="L domain-like"/>
    <property type="match status" value="1"/>
</dbReference>
<dbReference type="InterPro" id="IPR007110">
    <property type="entry name" value="Ig-like_dom"/>
</dbReference>
<feature type="compositionally biased region" description="Polar residues" evidence="6">
    <location>
        <begin position="747"/>
        <end position="757"/>
    </location>
</feature>
<dbReference type="SUPFAM" id="SSF48726">
    <property type="entry name" value="Immunoglobulin"/>
    <property type="match status" value="1"/>
</dbReference>
<dbReference type="InterPro" id="IPR036179">
    <property type="entry name" value="Ig-like_dom_sf"/>
</dbReference>
<keyword evidence="1" id="KW-0433">Leucine-rich repeat</keyword>
<feature type="compositionally biased region" description="Acidic residues" evidence="6">
    <location>
        <begin position="791"/>
        <end position="801"/>
    </location>
</feature>
<feature type="signal peptide" evidence="8">
    <location>
        <begin position="1"/>
        <end position="23"/>
    </location>
</feature>
<proteinExistence type="predicted"/>
<evidence type="ECO:0000256" key="2">
    <source>
        <dbReference type="ARBA" id="ARBA00022729"/>
    </source>
</evidence>
<feature type="compositionally biased region" description="Polar residues" evidence="6">
    <location>
        <begin position="707"/>
        <end position="738"/>
    </location>
</feature>
<dbReference type="GO" id="GO:0071944">
    <property type="term" value="C:cell periphery"/>
    <property type="evidence" value="ECO:0007669"/>
    <property type="project" value="UniProtKB-ARBA"/>
</dbReference>
<evidence type="ECO:0000313" key="10">
    <source>
        <dbReference type="EMBL" id="SSX35659.1"/>
    </source>
</evidence>
<dbReference type="PROSITE" id="PS51450">
    <property type="entry name" value="LRR"/>
    <property type="match status" value="1"/>
</dbReference>
<dbReference type="SMART" id="SM00409">
    <property type="entry name" value="IG"/>
    <property type="match status" value="1"/>
</dbReference>
<feature type="domain" description="Ig-like" evidence="9">
    <location>
        <begin position="267"/>
        <end position="366"/>
    </location>
</feature>
<dbReference type="SMART" id="SM00369">
    <property type="entry name" value="LRR_TYP"/>
    <property type="match status" value="6"/>
</dbReference>
<dbReference type="InterPro" id="IPR000483">
    <property type="entry name" value="Cys-rich_flank_reg_C"/>
</dbReference>
<keyword evidence="2 8" id="KW-0732">Signal</keyword>
<dbReference type="Gene3D" id="2.60.40.10">
    <property type="entry name" value="Immunoglobulins"/>
    <property type="match status" value="1"/>
</dbReference>
<accession>A0A336N249</accession>
<feature type="compositionally biased region" description="Polar residues" evidence="6">
    <location>
        <begin position="777"/>
        <end position="790"/>
    </location>
</feature>
<reference evidence="10" key="1">
    <citation type="submission" date="2018-07" db="EMBL/GenBank/DDBJ databases">
        <authorList>
            <person name="Quirk P.G."/>
            <person name="Krulwich T.A."/>
        </authorList>
    </citation>
    <scope>NUCLEOTIDE SEQUENCE</scope>
</reference>
<dbReference type="VEuPathDB" id="VectorBase:CSON010595"/>
<evidence type="ECO:0000259" key="9">
    <source>
        <dbReference type="PROSITE" id="PS50835"/>
    </source>
</evidence>
<keyword evidence="5" id="KW-0325">Glycoprotein</keyword>
<keyword evidence="3" id="KW-0677">Repeat</keyword>
<dbReference type="PANTHER" id="PTHR45842">
    <property type="entry name" value="SYNAPTIC ADHESION-LIKE MOLECULE SALM"/>
    <property type="match status" value="1"/>
</dbReference>
<dbReference type="Pfam" id="PF00560">
    <property type="entry name" value="LRR_1"/>
    <property type="match status" value="1"/>
</dbReference>
<keyword evidence="7" id="KW-0472">Membrane</keyword>
<feature type="compositionally biased region" description="Basic and acidic residues" evidence="6">
    <location>
        <begin position="466"/>
        <end position="486"/>
    </location>
</feature>
<evidence type="ECO:0000256" key="6">
    <source>
        <dbReference type="SAM" id="MobiDB-lite"/>
    </source>
</evidence>
<keyword evidence="4" id="KW-1015">Disulfide bond</keyword>
<evidence type="ECO:0000256" key="1">
    <source>
        <dbReference type="ARBA" id="ARBA00022614"/>
    </source>
</evidence>
<dbReference type="SMART" id="SM00408">
    <property type="entry name" value="IGc2"/>
    <property type="match status" value="1"/>
</dbReference>
<dbReference type="Pfam" id="PF13855">
    <property type="entry name" value="LRR_8"/>
    <property type="match status" value="1"/>
</dbReference>
<dbReference type="InterPro" id="IPR050467">
    <property type="entry name" value="LRFN"/>
</dbReference>
<feature type="region of interest" description="Disordered" evidence="6">
    <location>
        <begin position="692"/>
        <end position="801"/>
    </location>
</feature>
<feature type="transmembrane region" description="Helical" evidence="7">
    <location>
        <begin position="386"/>
        <end position="411"/>
    </location>
</feature>
<feature type="region of interest" description="Disordered" evidence="6">
    <location>
        <begin position="502"/>
        <end position="527"/>
    </location>
</feature>
<dbReference type="Pfam" id="PF13927">
    <property type="entry name" value="Ig_3"/>
    <property type="match status" value="1"/>
</dbReference>
<dbReference type="InterPro" id="IPR013783">
    <property type="entry name" value="Ig-like_fold"/>
</dbReference>
<gene>
    <name evidence="10" type="primary">CSON010595</name>
</gene>
<evidence type="ECO:0000256" key="8">
    <source>
        <dbReference type="SAM" id="SignalP"/>
    </source>
</evidence>
<name>A0A336N249_CULSO</name>
<sequence length="801" mass="89452">MMMKHTNIAYTLIFFLCATLANSYSDWDATCGVCKCVWSDGKKLADCKNFKLQSVPQEMSSLLQVLDLSNNEIAELRKDEFSNANLQNLHKIFMRSSTIQEVHRDAFKGLHILIELDLSSNSITQLKPGTFSGLVKLRTVILNYNRIDRLEDRLFENLEHLHKIEFKHNQIHRVGLNVFVNLPQLQSIYLDFNRLAHLRKETFQKLEKLSGLSLTENPWNCTCDLKPFRDFAIDKNLYTQPTSCHGPKDLVGKMWNDVKSEMFACKPHIIDPRPNTYVTAAKDNVTLTCKVRGSAMEISWLFNKRSINLNDKRIKIKSYAEQRQGGRESNSIFTSDLTITNLRGSDKGNYVCKAQNPGGYDEADITFDISSEVFERGVIANTSSNVLIIIALVAIGLLIFLIIVLISLCCYCRRVKNYSKNNTVAENGLINTKLEKQQQSDSIMEGGSVIMEMQKSLLTEVNPVEKPPRRADIESSEHGDAEENGDVKRTLLDETILASHDDETQSLALSDTRPRSRQTFVDDGYGGNLPPDLLKFGNRFAQSPSMQSSLSNLHDGRMYGKSPMNSPVYQHAPLGYTTTMTPAGFRTLQHPKIGRTIAIATTRSNSPFTPAPLIFPQTVMKQGYVTIPRKPRTPSWAPSANSTVIDFPPTSPTSMTSSEIADPIYDNLGMRTTASGYSTLELHKKGNSVKYTMKDRPLPATPVPNGGLTQSYSGTTNSYNAITSETPSESGQSMNNYDTEPLYPKSGNGQIVTNGDLKQQPSKIPPRPPPKPKKKVSVTSNSQEKISNQIFEDEGEDGTEV</sequence>
<evidence type="ECO:0000256" key="7">
    <source>
        <dbReference type="SAM" id="Phobius"/>
    </source>
</evidence>
<evidence type="ECO:0000256" key="5">
    <source>
        <dbReference type="ARBA" id="ARBA00023180"/>
    </source>
</evidence>
<dbReference type="EMBL" id="UFQT01004352">
    <property type="protein sequence ID" value="SSX35659.1"/>
    <property type="molecule type" value="Genomic_DNA"/>
</dbReference>
<evidence type="ECO:0000256" key="3">
    <source>
        <dbReference type="ARBA" id="ARBA00022737"/>
    </source>
</evidence>
<dbReference type="FunFam" id="3.80.10.10:FF:000082">
    <property type="entry name" value="Leucine-rich repeat-containing 24"/>
    <property type="match status" value="1"/>
</dbReference>
<dbReference type="InterPro" id="IPR003591">
    <property type="entry name" value="Leu-rich_rpt_typical-subtyp"/>
</dbReference>
<dbReference type="AlphaFoldDB" id="A0A336N249"/>
<dbReference type="PROSITE" id="PS50835">
    <property type="entry name" value="IG_LIKE"/>
    <property type="match status" value="1"/>
</dbReference>
<feature type="region of interest" description="Disordered" evidence="6">
    <location>
        <begin position="631"/>
        <end position="658"/>
    </location>
</feature>
<dbReference type="InterPro" id="IPR032675">
    <property type="entry name" value="LRR_dom_sf"/>
</dbReference>
<dbReference type="PANTHER" id="PTHR45842:SF12">
    <property type="entry name" value="KEKKON 5, ISOFORM A"/>
    <property type="match status" value="1"/>
</dbReference>
<dbReference type="InterPro" id="IPR001611">
    <property type="entry name" value="Leu-rich_rpt"/>
</dbReference>